<dbReference type="AlphaFoldDB" id="A0ABD3PHX7"/>
<name>A0ABD3PHX7_9STRA</name>
<keyword evidence="3" id="KW-1185">Reference proteome</keyword>
<accession>A0ABD3PHX7</accession>
<dbReference type="Proteomes" id="UP001530400">
    <property type="component" value="Unassembled WGS sequence"/>
</dbReference>
<feature type="signal peptide" evidence="1">
    <location>
        <begin position="1"/>
        <end position="22"/>
    </location>
</feature>
<dbReference type="EMBL" id="JALLPJ020000614">
    <property type="protein sequence ID" value="KAL3787331.1"/>
    <property type="molecule type" value="Genomic_DNA"/>
</dbReference>
<organism evidence="2 3">
    <name type="scientific">Cyclotella atomus</name>
    <dbReference type="NCBI Taxonomy" id="382360"/>
    <lineage>
        <taxon>Eukaryota</taxon>
        <taxon>Sar</taxon>
        <taxon>Stramenopiles</taxon>
        <taxon>Ochrophyta</taxon>
        <taxon>Bacillariophyta</taxon>
        <taxon>Coscinodiscophyceae</taxon>
        <taxon>Thalassiosirophycidae</taxon>
        <taxon>Stephanodiscales</taxon>
        <taxon>Stephanodiscaceae</taxon>
        <taxon>Cyclotella</taxon>
    </lineage>
</organism>
<feature type="chain" id="PRO_5044887293" evidence="1">
    <location>
        <begin position="23"/>
        <end position="392"/>
    </location>
</feature>
<evidence type="ECO:0000256" key="1">
    <source>
        <dbReference type="SAM" id="SignalP"/>
    </source>
</evidence>
<evidence type="ECO:0000313" key="3">
    <source>
        <dbReference type="Proteomes" id="UP001530400"/>
    </source>
</evidence>
<evidence type="ECO:0000313" key="2">
    <source>
        <dbReference type="EMBL" id="KAL3787331.1"/>
    </source>
</evidence>
<gene>
    <name evidence="2" type="ORF">ACHAWO_006257</name>
</gene>
<keyword evidence="1" id="KW-0732">Signal</keyword>
<comment type="caution">
    <text evidence="2">The sequence shown here is derived from an EMBL/GenBank/DDBJ whole genome shotgun (WGS) entry which is preliminary data.</text>
</comment>
<protein>
    <submittedName>
        <fullName evidence="2">Uncharacterized protein</fullName>
    </submittedName>
</protein>
<sequence length="392" mass="44237">MNRLLLQCSCCCVMQLVGGMTAFSPSYTGCVSTTHKAFKSTAVLYDVKKFRASWNSGALYSSTTDNVRCTNQTADRSDSSLLFWKDILPITLFTSGCLVVAMFVSTYEDYDVTHVRPNPSTLRRPTSASSIHYLGAATKGMGWGKSERTMDNTMTEFEEWYGSSASTLQWKPSYNEIMLEHRLERVPRWVNKEGTSKQPERSYSIEEFHRAVLELYNCLDELDKLKLIADDYQWEEIKTTLSPDNMQSSIRNTLEYSMDVLKYIPISNNNPQERDGDLPSVIGFDWGSCAWRHCGAKADGQEALAELYSSVGMLEPFECRFVIDIIERSIREVLAAIPNELLPEQNGTSMHVKPYVPYVSQADLEADGIGGIEAEYAQILSDLRVDLSQPEQ</sequence>
<proteinExistence type="predicted"/>
<reference evidence="2 3" key="1">
    <citation type="submission" date="2024-10" db="EMBL/GenBank/DDBJ databases">
        <title>Updated reference genomes for cyclostephanoid diatoms.</title>
        <authorList>
            <person name="Roberts W.R."/>
            <person name="Alverson A.J."/>
        </authorList>
    </citation>
    <scope>NUCLEOTIDE SEQUENCE [LARGE SCALE GENOMIC DNA]</scope>
    <source>
        <strain evidence="2 3">AJA010-31</strain>
    </source>
</reference>